<dbReference type="EMBL" id="BRYB01006558">
    <property type="protein sequence ID" value="GMI51681.1"/>
    <property type="molecule type" value="Genomic_DNA"/>
</dbReference>
<evidence type="ECO:0000313" key="4">
    <source>
        <dbReference type="Proteomes" id="UP001165060"/>
    </source>
</evidence>
<evidence type="ECO:0000259" key="2">
    <source>
        <dbReference type="PROSITE" id="PS50106"/>
    </source>
</evidence>
<evidence type="ECO:0000256" key="1">
    <source>
        <dbReference type="SAM" id="MobiDB-lite"/>
    </source>
</evidence>
<dbReference type="Pfam" id="PF00595">
    <property type="entry name" value="PDZ"/>
    <property type="match status" value="1"/>
</dbReference>
<organism evidence="3 4">
    <name type="scientific">Tetraparma gracilis</name>
    <dbReference type="NCBI Taxonomy" id="2962635"/>
    <lineage>
        <taxon>Eukaryota</taxon>
        <taxon>Sar</taxon>
        <taxon>Stramenopiles</taxon>
        <taxon>Ochrophyta</taxon>
        <taxon>Bolidophyceae</taxon>
        <taxon>Parmales</taxon>
        <taxon>Triparmaceae</taxon>
        <taxon>Tetraparma</taxon>
    </lineage>
</organism>
<dbReference type="InterPro" id="IPR011057">
    <property type="entry name" value="Mss4-like_sf"/>
</dbReference>
<dbReference type="PROSITE" id="PS50106">
    <property type="entry name" value="PDZ"/>
    <property type="match status" value="1"/>
</dbReference>
<proteinExistence type="predicted"/>
<feature type="region of interest" description="Disordered" evidence="1">
    <location>
        <begin position="1"/>
        <end position="21"/>
    </location>
</feature>
<comment type="caution">
    <text evidence="3">The sequence shown here is derived from an EMBL/GenBank/DDBJ whole genome shotgun (WGS) entry which is preliminary data.</text>
</comment>
<feature type="compositionally biased region" description="Pro residues" evidence="1">
    <location>
        <begin position="1"/>
        <end position="13"/>
    </location>
</feature>
<dbReference type="Proteomes" id="UP001165060">
    <property type="component" value="Unassembled WGS sequence"/>
</dbReference>
<dbReference type="SUPFAM" id="SSF51316">
    <property type="entry name" value="Mss4-like"/>
    <property type="match status" value="1"/>
</dbReference>
<gene>
    <name evidence="3" type="ORF">TeGR_g7427</name>
</gene>
<feature type="region of interest" description="Disordered" evidence="1">
    <location>
        <begin position="245"/>
        <end position="274"/>
    </location>
</feature>
<dbReference type="SMART" id="SM00228">
    <property type="entry name" value="PDZ"/>
    <property type="match status" value="1"/>
</dbReference>
<feature type="domain" description="PDZ" evidence="2">
    <location>
        <begin position="183"/>
        <end position="243"/>
    </location>
</feature>
<dbReference type="InterPro" id="IPR001478">
    <property type="entry name" value="PDZ"/>
</dbReference>
<reference evidence="3 4" key="1">
    <citation type="journal article" date="2023" name="Commun. Biol.">
        <title>Genome analysis of Parmales, the sister group of diatoms, reveals the evolutionary specialization of diatoms from phago-mixotrophs to photoautotrophs.</title>
        <authorList>
            <person name="Ban H."/>
            <person name="Sato S."/>
            <person name="Yoshikawa S."/>
            <person name="Yamada K."/>
            <person name="Nakamura Y."/>
            <person name="Ichinomiya M."/>
            <person name="Sato N."/>
            <person name="Blanc-Mathieu R."/>
            <person name="Endo H."/>
            <person name="Kuwata A."/>
            <person name="Ogata H."/>
        </authorList>
    </citation>
    <scope>NUCLEOTIDE SEQUENCE [LARGE SCALE GENOMIC DNA]</scope>
</reference>
<accession>A0ABQ6NAS9</accession>
<dbReference type="Gene3D" id="2.170.150.10">
    <property type="entry name" value="Metal Binding Protein, Guanine Nucleotide Exchange Factor, Chain A"/>
    <property type="match status" value="1"/>
</dbReference>
<sequence>MSDAPPPPAPSSTPAPLTDPSTGANLGLLRCARCSSRMVTKSGLSCKRAGPASRFHIPRPAKNGGFEDFTWEAKEHEDWWELADSDDLNNFGMSPYVPCPALGKDLRIVLCGDCHAEIGYQILGSPAISLAASSLAHRPPPTAEDDARDFKVPEGTDLAQLRAMMAAGGLTSQFDVTIAEQRLGMVLTDARDGEGVVVCAFTETDGGELGAAEKSGKINVGDKVVRVNGASVKEMDYAAVLDVGGGKGPAAQRVQHKDWQAQKAENARPPAPQR</sequence>
<protein>
    <recommendedName>
        <fullName evidence="2">PDZ domain-containing protein</fullName>
    </recommendedName>
</protein>
<dbReference type="InterPro" id="IPR011323">
    <property type="entry name" value="Mss4/transl-control_tumour"/>
</dbReference>
<dbReference type="InterPro" id="IPR036034">
    <property type="entry name" value="PDZ_sf"/>
</dbReference>
<dbReference type="Gene3D" id="2.30.42.10">
    <property type="match status" value="1"/>
</dbReference>
<keyword evidence="4" id="KW-1185">Reference proteome</keyword>
<dbReference type="SUPFAM" id="SSF50156">
    <property type="entry name" value="PDZ domain-like"/>
    <property type="match status" value="1"/>
</dbReference>
<name>A0ABQ6NAS9_9STRA</name>
<dbReference type="CDD" id="cd00136">
    <property type="entry name" value="PDZ_canonical"/>
    <property type="match status" value="1"/>
</dbReference>
<evidence type="ECO:0000313" key="3">
    <source>
        <dbReference type="EMBL" id="GMI51681.1"/>
    </source>
</evidence>